<name>A0A6A6MDV9_HEVBR</name>
<dbReference type="AlphaFoldDB" id="A0A6A6MDV9"/>
<feature type="region of interest" description="Disordered" evidence="10">
    <location>
        <begin position="270"/>
        <end position="293"/>
    </location>
</feature>
<dbReference type="PANTHER" id="PTHR14281">
    <property type="entry name" value="KINETOCHORE PROTEIN SPC25-RELATED"/>
    <property type="match status" value="1"/>
</dbReference>
<comment type="subunit">
    <text evidence="9">Component of the NDC80 complex.</text>
</comment>
<keyword evidence="9" id="KW-0539">Nucleus</keyword>
<dbReference type="EMBL" id="JAAGAX010000006">
    <property type="protein sequence ID" value="KAF2312924.1"/>
    <property type="molecule type" value="Genomic_DNA"/>
</dbReference>
<dbReference type="GO" id="GO:0005634">
    <property type="term" value="C:nucleus"/>
    <property type="evidence" value="ECO:0007669"/>
    <property type="project" value="UniProtKB-SubCell"/>
</dbReference>
<evidence type="ECO:0000256" key="2">
    <source>
        <dbReference type="ARBA" id="ARBA00006379"/>
    </source>
</evidence>
<feature type="domain" description="Chromosome segregation protein Spc25 C-terminal" evidence="11">
    <location>
        <begin position="170"/>
        <end position="237"/>
    </location>
</feature>
<evidence type="ECO:0000256" key="3">
    <source>
        <dbReference type="ARBA" id="ARBA00022454"/>
    </source>
</evidence>
<evidence type="ECO:0000256" key="10">
    <source>
        <dbReference type="SAM" id="MobiDB-lite"/>
    </source>
</evidence>
<keyword evidence="9" id="KW-0995">Kinetochore</keyword>
<dbReference type="PANTHER" id="PTHR14281:SF0">
    <property type="entry name" value="KINETOCHORE PROTEIN SPC25"/>
    <property type="match status" value="1"/>
</dbReference>
<evidence type="ECO:0000256" key="7">
    <source>
        <dbReference type="ARBA" id="ARBA00023306"/>
    </source>
</evidence>
<dbReference type="Pfam" id="PF08234">
    <property type="entry name" value="Spindle_Spc25"/>
    <property type="match status" value="1"/>
</dbReference>
<organism evidence="12 14">
    <name type="scientific">Hevea brasiliensis</name>
    <name type="common">Para rubber tree</name>
    <name type="synonym">Siphonia brasiliensis</name>
    <dbReference type="NCBI Taxonomy" id="3981"/>
    <lineage>
        <taxon>Eukaryota</taxon>
        <taxon>Viridiplantae</taxon>
        <taxon>Streptophyta</taxon>
        <taxon>Embryophyta</taxon>
        <taxon>Tracheophyta</taxon>
        <taxon>Spermatophyta</taxon>
        <taxon>Magnoliopsida</taxon>
        <taxon>eudicotyledons</taxon>
        <taxon>Gunneridae</taxon>
        <taxon>Pentapetalae</taxon>
        <taxon>rosids</taxon>
        <taxon>fabids</taxon>
        <taxon>Malpighiales</taxon>
        <taxon>Euphorbiaceae</taxon>
        <taxon>Crotonoideae</taxon>
        <taxon>Micrandreae</taxon>
        <taxon>Hevea</taxon>
    </lineage>
</organism>
<evidence type="ECO:0000256" key="1">
    <source>
        <dbReference type="ARBA" id="ARBA00004584"/>
    </source>
</evidence>
<evidence type="ECO:0000313" key="13">
    <source>
        <dbReference type="EMBL" id="KAF2312924.1"/>
    </source>
</evidence>
<evidence type="ECO:0000256" key="4">
    <source>
        <dbReference type="ARBA" id="ARBA00022618"/>
    </source>
</evidence>
<proteinExistence type="inferred from homology"/>
<keyword evidence="3 9" id="KW-0158">Chromosome</keyword>
<feature type="compositionally biased region" description="Basic and acidic residues" evidence="10">
    <location>
        <begin position="271"/>
        <end position="282"/>
    </location>
</feature>
<dbReference type="GO" id="GO:0051301">
    <property type="term" value="P:cell division"/>
    <property type="evidence" value="ECO:0007669"/>
    <property type="project" value="UniProtKB-UniRule"/>
</dbReference>
<keyword evidence="6" id="KW-0175">Coiled coil</keyword>
<dbReference type="CDD" id="cd23784">
    <property type="entry name" value="RWD_Spc25"/>
    <property type="match status" value="1"/>
</dbReference>
<gene>
    <name evidence="12" type="ORF">GH714_022978</name>
    <name evidence="13" type="ORF">GH714_042467</name>
</gene>
<evidence type="ECO:0000313" key="14">
    <source>
        <dbReference type="Proteomes" id="UP000467840"/>
    </source>
</evidence>
<dbReference type="InterPro" id="IPR045143">
    <property type="entry name" value="Spc25"/>
</dbReference>
<dbReference type="GO" id="GO:0031262">
    <property type="term" value="C:Ndc80 complex"/>
    <property type="evidence" value="ECO:0007669"/>
    <property type="project" value="InterPro"/>
</dbReference>
<comment type="similarity">
    <text evidence="2 9">Belongs to the SPC25 family.</text>
</comment>
<dbReference type="InterPro" id="IPR013255">
    <property type="entry name" value="Spc25_C"/>
</dbReference>
<dbReference type="Gene3D" id="3.30.457.50">
    <property type="entry name" value="Chromosome segregation protein Spc25"/>
    <property type="match status" value="1"/>
</dbReference>
<evidence type="ECO:0000256" key="9">
    <source>
        <dbReference type="RuleBase" id="RU367150"/>
    </source>
</evidence>
<dbReference type="GO" id="GO:0007059">
    <property type="term" value="P:chromosome segregation"/>
    <property type="evidence" value="ECO:0007669"/>
    <property type="project" value="InterPro"/>
</dbReference>
<keyword evidence="5 9" id="KW-0498">Mitosis</keyword>
<comment type="function">
    <text evidence="9">Acts as a component of the essential kinetochore-associated NDC80 complex, which is required for chromosome segregation and spindle checkpoint activity.</text>
</comment>
<keyword evidence="14" id="KW-1185">Reference proteome</keyword>
<protein>
    <recommendedName>
        <fullName evidence="9">Kinetochore protein SPC25</fullName>
    </recommendedName>
</protein>
<evidence type="ECO:0000313" key="12">
    <source>
        <dbReference type="EMBL" id="KAF2311434.1"/>
    </source>
</evidence>
<comment type="caution">
    <text evidence="12">The sequence shown here is derived from an EMBL/GenBank/DDBJ whole genome shotgun (WGS) entry which is preliminary data.</text>
</comment>
<dbReference type="EMBL" id="JAAGAX010000006">
    <property type="protein sequence ID" value="KAF2311434.1"/>
    <property type="molecule type" value="Genomic_DNA"/>
</dbReference>
<accession>A0A6A6MDV9</accession>
<evidence type="ECO:0000256" key="5">
    <source>
        <dbReference type="ARBA" id="ARBA00022776"/>
    </source>
</evidence>
<keyword evidence="8 9" id="KW-0137">Centromere</keyword>
<dbReference type="Proteomes" id="UP000467840">
    <property type="component" value="Chromosome 14"/>
</dbReference>
<evidence type="ECO:0000256" key="8">
    <source>
        <dbReference type="ARBA" id="ARBA00023328"/>
    </source>
</evidence>
<sequence>MESLRLICDREIPVALQKADSFAASFAHSLDSTAAIVEDTLQDQGQYESHSTSLQVRVFTFSENRAVAGKLGKIKSSLRDAEDDFVKVLAVKTRKEAKQLAIRDSISATRTRIEELKKTVLVQRARRDEYAAIMSQRPLGKANHDIEHKGEILEAILWYNRVLGFQIEGGRGVKFTFNYINLSNPCEEYTFTICHEDDTYSLLACNPHLNDTKELVHELNRTNGLFKFVRTMREKFQEAASIVGTSIQSSSLHQESTTVSVSAPFMSVSADRSDSPMKENEYPHQVNGQSKKVNLGRGDKLSILSPASVRRSPRFVKSSFLTHLLDTKRVLHEPDLYEKV</sequence>
<comment type="subcellular location">
    <subcellularLocation>
        <location evidence="1">Chromosome</location>
        <location evidence="1">Centromere</location>
    </subcellularLocation>
    <subcellularLocation>
        <location evidence="9">Nucleus</location>
    </subcellularLocation>
    <subcellularLocation>
        <location evidence="9">Chromosome</location>
        <location evidence="9">Centromere</location>
        <location evidence="9">Kinetochore</location>
    </subcellularLocation>
</comment>
<evidence type="ECO:0000259" key="11">
    <source>
        <dbReference type="Pfam" id="PF08234"/>
    </source>
</evidence>
<keyword evidence="7 9" id="KW-0131">Cell cycle</keyword>
<reference evidence="12 14" key="1">
    <citation type="journal article" date="2020" name="Mol. Plant">
        <title>The Chromosome-Based Rubber Tree Genome Provides New Insights into Spurge Genome Evolution and Rubber Biosynthesis.</title>
        <authorList>
            <person name="Liu J."/>
            <person name="Shi C."/>
            <person name="Shi C.C."/>
            <person name="Li W."/>
            <person name="Zhang Q.J."/>
            <person name="Zhang Y."/>
            <person name="Li K."/>
            <person name="Lu H.F."/>
            <person name="Shi C."/>
            <person name="Zhu S.T."/>
            <person name="Xiao Z.Y."/>
            <person name="Nan H."/>
            <person name="Yue Y."/>
            <person name="Zhu X.G."/>
            <person name="Wu Y."/>
            <person name="Hong X.N."/>
            <person name="Fan G.Y."/>
            <person name="Tong Y."/>
            <person name="Zhang D."/>
            <person name="Mao C.L."/>
            <person name="Liu Y.L."/>
            <person name="Hao S.J."/>
            <person name="Liu W.Q."/>
            <person name="Lv M.Q."/>
            <person name="Zhang H.B."/>
            <person name="Liu Y."/>
            <person name="Hu-Tang G.R."/>
            <person name="Wang J.P."/>
            <person name="Wang J.H."/>
            <person name="Sun Y.H."/>
            <person name="Ni S.B."/>
            <person name="Chen W.B."/>
            <person name="Zhang X.C."/>
            <person name="Jiao Y.N."/>
            <person name="Eichler E.E."/>
            <person name="Li G.H."/>
            <person name="Liu X."/>
            <person name="Gao L.Z."/>
        </authorList>
    </citation>
    <scope>NUCLEOTIDE SEQUENCE [LARGE SCALE GENOMIC DNA]</scope>
    <source>
        <strain evidence="14">cv. GT1</strain>
        <tissue evidence="12">Leaf</tissue>
    </source>
</reference>
<keyword evidence="4 9" id="KW-0132">Cell division</keyword>
<evidence type="ECO:0000256" key="6">
    <source>
        <dbReference type="ARBA" id="ARBA00023054"/>
    </source>
</evidence>
<dbReference type="FunFam" id="3.30.457.50:FF:000001">
    <property type="entry name" value="Probable kinetochore protein spc25"/>
    <property type="match status" value="1"/>
</dbReference>